<evidence type="ECO:0000313" key="8">
    <source>
        <dbReference type="EMBL" id="KZW01529.1"/>
    </source>
</evidence>
<dbReference type="InterPro" id="IPR027521">
    <property type="entry name" value="Usb1"/>
</dbReference>
<dbReference type="Pfam" id="PF09749">
    <property type="entry name" value="HVSL"/>
    <property type="match status" value="1"/>
</dbReference>
<evidence type="ECO:0000313" key="9">
    <source>
        <dbReference type="Proteomes" id="UP000077266"/>
    </source>
</evidence>
<evidence type="ECO:0000256" key="6">
    <source>
        <dbReference type="ARBA" id="ARBA00030030"/>
    </source>
</evidence>
<dbReference type="InterPro" id="IPR009097">
    <property type="entry name" value="Cyclic_Pdiesterase"/>
</dbReference>
<keyword evidence="9" id="KW-1185">Reference proteome</keyword>
<organism evidence="8 9">
    <name type="scientific">Exidia glandulosa HHB12029</name>
    <dbReference type="NCBI Taxonomy" id="1314781"/>
    <lineage>
        <taxon>Eukaryota</taxon>
        <taxon>Fungi</taxon>
        <taxon>Dikarya</taxon>
        <taxon>Basidiomycota</taxon>
        <taxon>Agaricomycotina</taxon>
        <taxon>Agaricomycetes</taxon>
        <taxon>Auriculariales</taxon>
        <taxon>Exidiaceae</taxon>
        <taxon>Exidia</taxon>
    </lineage>
</organism>
<evidence type="ECO:0000256" key="2">
    <source>
        <dbReference type="ARBA" id="ARBA00022801"/>
    </source>
</evidence>
<evidence type="ECO:0000256" key="4">
    <source>
        <dbReference type="ARBA" id="ARBA00023242"/>
    </source>
</evidence>
<dbReference type="GO" id="GO:0016829">
    <property type="term" value="F:lyase activity"/>
    <property type="evidence" value="ECO:0007669"/>
    <property type="project" value="UniProtKB-KW"/>
</dbReference>
<name>A0A165P220_EXIGL</name>
<accession>A0A165P220</accession>
<protein>
    <recommendedName>
        <fullName evidence="5">U6 snRNA phosphodiesterase 1</fullName>
    </recommendedName>
    <alternativeName>
        <fullName evidence="6">3'-5' RNA exonuclease USB1</fullName>
    </alternativeName>
</protein>
<dbReference type="EMBL" id="KV425893">
    <property type="protein sequence ID" value="KZW01529.1"/>
    <property type="molecule type" value="Genomic_DNA"/>
</dbReference>
<dbReference type="GO" id="GO:0005634">
    <property type="term" value="C:nucleus"/>
    <property type="evidence" value="ECO:0007669"/>
    <property type="project" value="TreeGrafter"/>
</dbReference>
<proteinExistence type="predicted"/>
<keyword evidence="4" id="KW-0539">Nucleus</keyword>
<dbReference type="FunCoup" id="A0A165P220">
    <property type="interactions" value="211"/>
</dbReference>
<dbReference type="GO" id="GO:0034477">
    <property type="term" value="P:U6 snRNA 3'-end processing"/>
    <property type="evidence" value="ECO:0007669"/>
    <property type="project" value="InterPro"/>
</dbReference>
<evidence type="ECO:0000256" key="3">
    <source>
        <dbReference type="ARBA" id="ARBA00023239"/>
    </source>
</evidence>
<evidence type="ECO:0000256" key="1">
    <source>
        <dbReference type="ARBA" id="ARBA00022722"/>
    </source>
</evidence>
<reference evidence="8 9" key="1">
    <citation type="journal article" date="2016" name="Mol. Biol. Evol.">
        <title>Comparative Genomics of Early-Diverging Mushroom-Forming Fungi Provides Insights into the Origins of Lignocellulose Decay Capabilities.</title>
        <authorList>
            <person name="Nagy L.G."/>
            <person name="Riley R."/>
            <person name="Tritt A."/>
            <person name="Adam C."/>
            <person name="Daum C."/>
            <person name="Floudas D."/>
            <person name="Sun H."/>
            <person name="Yadav J.S."/>
            <person name="Pangilinan J."/>
            <person name="Larsson K.H."/>
            <person name="Matsuura K."/>
            <person name="Barry K."/>
            <person name="Labutti K."/>
            <person name="Kuo R."/>
            <person name="Ohm R.A."/>
            <person name="Bhattacharya S.S."/>
            <person name="Shirouzu T."/>
            <person name="Yoshinaga Y."/>
            <person name="Martin F.M."/>
            <person name="Grigoriev I.V."/>
            <person name="Hibbett D.S."/>
        </authorList>
    </citation>
    <scope>NUCLEOTIDE SEQUENCE [LARGE SCALE GENOMIC DNA]</scope>
    <source>
        <strain evidence="8 9">HHB12029</strain>
    </source>
</reference>
<keyword evidence="2" id="KW-0378">Hydrolase</keyword>
<dbReference type="GO" id="GO:0000175">
    <property type="term" value="F:3'-5'-RNA exonuclease activity"/>
    <property type="evidence" value="ECO:0007669"/>
    <property type="project" value="TreeGrafter"/>
</dbReference>
<keyword evidence="3" id="KW-0456">Lyase</keyword>
<gene>
    <name evidence="8" type="ORF">EXIGLDRAFT_760742</name>
</gene>
<feature type="region of interest" description="Disordered" evidence="7">
    <location>
        <begin position="1"/>
        <end position="35"/>
    </location>
</feature>
<dbReference type="PANTHER" id="PTHR13522">
    <property type="entry name" value="U6 SNRNA PHOSPHODIESTERASE 1"/>
    <property type="match status" value="1"/>
</dbReference>
<evidence type="ECO:0000256" key="7">
    <source>
        <dbReference type="SAM" id="MobiDB-lite"/>
    </source>
</evidence>
<sequence>MKRSLVAYASSDDEDPTPPKKPRVDQPRKKLPGLPSSIYAHVDDPAMHQGRVRTSRHVEGLYPAYVHIVISLADVPELADVVTDATRFARGELPALRSTCASEADIQTEVDQGAAELHISLSRPVFISANQRDSLRAAARRIAAKHRPFRASFSTFSVLTNDERTRTFLALDVGAGFQQLNDIVQDVNSALRAMHQDTYYDDPRFHASIAWAVLHTASALSSESSVPEFPPYLLQRISDKFMPELGKLSPFDVGRLNLRIGKTTDSWDLGVPSSR</sequence>
<dbReference type="OrthoDB" id="49151at2759"/>
<dbReference type="Gene3D" id="3.90.1140.10">
    <property type="entry name" value="Cyclic phosphodiesterase"/>
    <property type="match status" value="1"/>
</dbReference>
<keyword evidence="1" id="KW-0540">Nuclease</keyword>
<dbReference type="STRING" id="1314781.A0A165P220"/>
<dbReference type="SUPFAM" id="SSF55144">
    <property type="entry name" value="LigT-like"/>
    <property type="match status" value="1"/>
</dbReference>
<dbReference type="AlphaFoldDB" id="A0A165P220"/>
<dbReference type="Proteomes" id="UP000077266">
    <property type="component" value="Unassembled WGS sequence"/>
</dbReference>
<dbReference type="InParanoid" id="A0A165P220"/>
<dbReference type="PANTHER" id="PTHR13522:SF3">
    <property type="entry name" value="U6 SNRNA PHOSPHODIESTERASE 1"/>
    <property type="match status" value="1"/>
</dbReference>
<evidence type="ECO:0000256" key="5">
    <source>
        <dbReference type="ARBA" id="ARBA00029543"/>
    </source>
</evidence>